<dbReference type="Gene3D" id="3.40.50.150">
    <property type="entry name" value="Vaccinia Virus protein VP39"/>
    <property type="match status" value="2"/>
</dbReference>
<reference evidence="5" key="1">
    <citation type="journal article" date="2015" name="Nature">
        <title>Complex archaea that bridge the gap between prokaryotes and eukaryotes.</title>
        <authorList>
            <person name="Spang A."/>
            <person name="Saw J.H."/>
            <person name="Jorgensen S.L."/>
            <person name="Zaremba-Niedzwiedzka K."/>
            <person name="Martijn J."/>
            <person name="Lind A.E."/>
            <person name="van Eijk R."/>
            <person name="Schleper C."/>
            <person name="Guy L."/>
            <person name="Ettema T.J."/>
        </authorList>
    </citation>
    <scope>NUCLEOTIDE SEQUENCE</scope>
</reference>
<feature type="non-terminal residue" evidence="5">
    <location>
        <position position="612"/>
    </location>
</feature>
<evidence type="ECO:0000256" key="3">
    <source>
        <dbReference type="ARBA" id="ARBA00022679"/>
    </source>
</evidence>
<keyword evidence="3" id="KW-0808">Transferase</keyword>
<feature type="domain" description="DNA methylase N-4/N-6" evidence="4">
    <location>
        <begin position="88"/>
        <end position="167"/>
    </location>
</feature>
<keyword evidence="2" id="KW-0489">Methyltransferase</keyword>
<dbReference type="Pfam" id="PF01555">
    <property type="entry name" value="N6_N4_Mtase"/>
    <property type="match status" value="1"/>
</dbReference>
<evidence type="ECO:0000259" key="4">
    <source>
        <dbReference type="Pfam" id="PF01555"/>
    </source>
</evidence>
<comment type="caution">
    <text evidence="5">The sequence shown here is derived from an EMBL/GenBank/DDBJ whole genome shotgun (WGS) entry which is preliminary data.</text>
</comment>
<dbReference type="AlphaFoldDB" id="A0A0F9M5Q2"/>
<gene>
    <name evidence="5" type="ORF">LCGC14_1500340</name>
</gene>
<dbReference type="GO" id="GO:0003677">
    <property type="term" value="F:DNA binding"/>
    <property type="evidence" value="ECO:0007669"/>
    <property type="project" value="InterPro"/>
</dbReference>
<dbReference type="InterPro" id="IPR029063">
    <property type="entry name" value="SAM-dependent_MTases_sf"/>
</dbReference>
<dbReference type="InterPro" id="IPR002052">
    <property type="entry name" value="DNA_methylase_N6_adenine_CS"/>
</dbReference>
<evidence type="ECO:0000256" key="2">
    <source>
        <dbReference type="ARBA" id="ARBA00022603"/>
    </source>
</evidence>
<dbReference type="InterPro" id="IPR002941">
    <property type="entry name" value="DNA_methylase_N4/N6"/>
</dbReference>
<organism evidence="5">
    <name type="scientific">marine sediment metagenome</name>
    <dbReference type="NCBI Taxonomy" id="412755"/>
    <lineage>
        <taxon>unclassified sequences</taxon>
        <taxon>metagenomes</taxon>
        <taxon>ecological metagenomes</taxon>
    </lineage>
</organism>
<proteinExistence type="inferred from homology"/>
<dbReference type="GO" id="GO:0008170">
    <property type="term" value="F:N-methyltransferase activity"/>
    <property type="evidence" value="ECO:0007669"/>
    <property type="project" value="InterPro"/>
</dbReference>
<name>A0A0F9M5Q2_9ZZZZ</name>
<dbReference type="SUPFAM" id="SSF53335">
    <property type="entry name" value="S-adenosyl-L-methionine-dependent methyltransferases"/>
    <property type="match status" value="2"/>
</dbReference>
<dbReference type="GO" id="GO:0032259">
    <property type="term" value="P:methylation"/>
    <property type="evidence" value="ECO:0007669"/>
    <property type="project" value="UniProtKB-KW"/>
</dbReference>
<evidence type="ECO:0000313" key="5">
    <source>
        <dbReference type="EMBL" id="KKM64542.1"/>
    </source>
</evidence>
<dbReference type="PROSITE" id="PS00092">
    <property type="entry name" value="N6_MTASE"/>
    <property type="match status" value="1"/>
</dbReference>
<accession>A0A0F9M5Q2</accession>
<protein>
    <recommendedName>
        <fullName evidence="4">DNA methylase N-4/N-6 domain-containing protein</fullName>
    </recommendedName>
</protein>
<dbReference type="EMBL" id="LAZR01010881">
    <property type="protein sequence ID" value="KKM64542.1"/>
    <property type="molecule type" value="Genomic_DNA"/>
</dbReference>
<sequence length="612" mass="69649">MKQGTLLNSDDVKTNKNSPVECLGQIFENDDARKKHFTELLREKLNDPEFRKIDGFPLGNEDAILELSDPPYYTACPNPWFQDFIKLWEEKKGDSDEVYHREPFAADVQEGKNDPIYNAHSYHTKVPHKAIMRYILHYTNPGDIVFDGVCGTGMTGVAAQMCGDESVVVSLGYQVTENGIINKKEEQIDGAVKWVPFSKIGARRAVLNDLSPVASFISYHYNSRIDERAFSLEAARILSEVEKECEWMYETIHSDGETRGIINCVIWSDVFVCSHCGEELVFWNASIDFDKGKVKENFPCPHCNVELTKKTLQTVWQATYDHALGKLIKQAKQEAVLIVYTLKGEKERYRKVPDIFDQELINKINDLVITDDYPSDKLPEGSNTAQPANSHGATHIHHFYTKRNLYALASFRKYIKQSYLSNELQYQFDSLIIRQSKRTRLLVSYFFHGGGGWVGTPLSGTLYIPSYSVEVQPFETWKNREKKTLARVTFTGEKVCSTSSMGETNLPSNSLDYLFIDPPFGANLNYSELNSLWEAWLGVWTNNKHEAIENKTQGKGSDEYRALMTDCFKEAYRILKPGRWMTVEFSNTKSAIWNSLQTALSEAGFIVGNVSA</sequence>
<comment type="similarity">
    <text evidence="1">Belongs to the N(4)/N(6)-methyltransferase family.</text>
</comment>
<evidence type="ECO:0000256" key="1">
    <source>
        <dbReference type="ARBA" id="ARBA00006594"/>
    </source>
</evidence>